<dbReference type="GO" id="GO:0005737">
    <property type="term" value="C:cytoplasm"/>
    <property type="evidence" value="ECO:0007669"/>
    <property type="project" value="TreeGrafter"/>
</dbReference>
<dbReference type="Gene3D" id="3.30.70.2460">
    <property type="entry name" value="Rad4, beta-hairpin domain BHD3"/>
    <property type="match status" value="1"/>
</dbReference>
<feature type="region of interest" description="Disordered" evidence="6">
    <location>
        <begin position="1"/>
        <end position="90"/>
    </location>
</feature>
<feature type="compositionally biased region" description="Acidic residues" evidence="6">
    <location>
        <begin position="745"/>
        <end position="764"/>
    </location>
</feature>
<dbReference type="InterPro" id="IPR018325">
    <property type="entry name" value="Rad4/PNGase_transGLS-fold"/>
</dbReference>
<dbReference type="GO" id="GO:0071942">
    <property type="term" value="C:XPC complex"/>
    <property type="evidence" value="ECO:0007669"/>
    <property type="project" value="TreeGrafter"/>
</dbReference>
<keyword evidence="11" id="KW-1185">Reference proteome</keyword>
<comment type="caution">
    <text evidence="10">The sequence shown here is derived from an EMBL/GenBank/DDBJ whole genome shotgun (WGS) entry which is preliminary data.</text>
</comment>
<accession>A0A9W9NA13</accession>
<comment type="similarity">
    <text evidence="2">Belongs to the XPC family.</text>
</comment>
<evidence type="ECO:0000313" key="10">
    <source>
        <dbReference type="EMBL" id="KAJ5216007.1"/>
    </source>
</evidence>
<feature type="domain" description="Rad4 beta-hairpin" evidence="7">
    <location>
        <begin position="503"/>
        <end position="563"/>
    </location>
</feature>
<feature type="compositionally biased region" description="Basic and acidic residues" evidence="6">
    <location>
        <begin position="37"/>
        <end position="54"/>
    </location>
</feature>
<feature type="region of interest" description="Disordered" evidence="6">
    <location>
        <begin position="336"/>
        <end position="357"/>
    </location>
</feature>
<reference evidence="10" key="2">
    <citation type="journal article" date="2023" name="IMA Fungus">
        <title>Comparative genomic study of the Penicillium genus elucidates a diverse pangenome and 15 lateral gene transfer events.</title>
        <authorList>
            <person name="Petersen C."/>
            <person name="Sorensen T."/>
            <person name="Nielsen M.R."/>
            <person name="Sondergaard T.E."/>
            <person name="Sorensen J.L."/>
            <person name="Fitzpatrick D.A."/>
            <person name="Frisvad J.C."/>
            <person name="Nielsen K.L."/>
        </authorList>
    </citation>
    <scope>NUCLEOTIDE SEQUENCE</scope>
    <source>
        <strain evidence="10">IBT 15544</strain>
    </source>
</reference>
<feature type="domain" description="Rad4 beta-hairpin" evidence="9">
    <location>
        <begin position="630"/>
        <end position="704"/>
    </location>
</feature>
<evidence type="ECO:0000313" key="11">
    <source>
        <dbReference type="Proteomes" id="UP001150904"/>
    </source>
</evidence>
<dbReference type="SMART" id="SM01032">
    <property type="entry name" value="BHD_3"/>
    <property type="match status" value="1"/>
</dbReference>
<dbReference type="Proteomes" id="UP001150904">
    <property type="component" value="Unassembled WGS sequence"/>
</dbReference>
<dbReference type="Pfam" id="PF03835">
    <property type="entry name" value="Rad4"/>
    <property type="match status" value="1"/>
</dbReference>
<dbReference type="Pfam" id="PF10405">
    <property type="entry name" value="BHD_3"/>
    <property type="match status" value="1"/>
</dbReference>
<dbReference type="SMART" id="SM01030">
    <property type="entry name" value="BHD_1"/>
    <property type="match status" value="1"/>
</dbReference>
<feature type="region of interest" description="Disordered" evidence="6">
    <location>
        <begin position="825"/>
        <end position="1005"/>
    </location>
</feature>
<dbReference type="Pfam" id="PF10403">
    <property type="entry name" value="BHD_1"/>
    <property type="match status" value="1"/>
</dbReference>
<dbReference type="InterPro" id="IPR036985">
    <property type="entry name" value="Transglutaminase-like_sf"/>
</dbReference>
<feature type="region of interest" description="Disordered" evidence="6">
    <location>
        <begin position="584"/>
        <end position="607"/>
    </location>
</feature>
<dbReference type="FunFam" id="2.20.20.110:FF:000003">
    <property type="entry name" value="Putative DNA repair protein Rad4"/>
    <property type="match status" value="1"/>
</dbReference>
<dbReference type="InterPro" id="IPR018328">
    <property type="entry name" value="Rad4_beta-hairpin_dom3"/>
</dbReference>
<dbReference type="InterPro" id="IPR004583">
    <property type="entry name" value="DNA_repair_Rad4"/>
</dbReference>
<evidence type="ECO:0000256" key="6">
    <source>
        <dbReference type="SAM" id="MobiDB-lite"/>
    </source>
</evidence>
<evidence type="ECO:0000256" key="3">
    <source>
        <dbReference type="ARBA" id="ARBA00022763"/>
    </source>
</evidence>
<evidence type="ECO:0008006" key="12">
    <source>
        <dbReference type="Google" id="ProtNLM"/>
    </source>
</evidence>
<evidence type="ECO:0000259" key="8">
    <source>
        <dbReference type="SMART" id="SM01031"/>
    </source>
</evidence>
<dbReference type="OrthoDB" id="300780at2759"/>
<dbReference type="GO" id="GO:0003697">
    <property type="term" value="F:single-stranded DNA binding"/>
    <property type="evidence" value="ECO:0007669"/>
    <property type="project" value="TreeGrafter"/>
</dbReference>
<feature type="domain" description="Rad4 beta-hairpin" evidence="8">
    <location>
        <begin position="565"/>
        <end position="623"/>
    </location>
</feature>
<dbReference type="InterPro" id="IPR038765">
    <property type="entry name" value="Papain-like_cys_pep_sf"/>
</dbReference>
<dbReference type="EMBL" id="JAPQKR010000005">
    <property type="protein sequence ID" value="KAJ5216007.1"/>
    <property type="molecule type" value="Genomic_DNA"/>
</dbReference>
<dbReference type="InterPro" id="IPR042488">
    <property type="entry name" value="Rad4_BHD3_sf"/>
</dbReference>
<feature type="region of interest" description="Disordered" evidence="6">
    <location>
        <begin position="745"/>
        <end position="779"/>
    </location>
</feature>
<dbReference type="Gene3D" id="2.20.20.110">
    <property type="entry name" value="Rad4, beta-hairpin domain BHD1"/>
    <property type="match status" value="1"/>
</dbReference>
<dbReference type="SUPFAM" id="SSF54001">
    <property type="entry name" value="Cysteine proteinases"/>
    <property type="match status" value="1"/>
</dbReference>
<dbReference type="GeneID" id="83176777"/>
<dbReference type="GO" id="GO:0006298">
    <property type="term" value="P:mismatch repair"/>
    <property type="evidence" value="ECO:0007669"/>
    <property type="project" value="TreeGrafter"/>
</dbReference>
<feature type="compositionally biased region" description="Basic residues" evidence="6">
    <location>
        <begin position="10"/>
        <end position="28"/>
    </location>
</feature>
<dbReference type="PANTHER" id="PTHR12135:SF0">
    <property type="entry name" value="DNA REPAIR PROTEIN COMPLEMENTING XP-C CELLS"/>
    <property type="match status" value="1"/>
</dbReference>
<dbReference type="Pfam" id="PF10404">
    <property type="entry name" value="BHD_2"/>
    <property type="match status" value="1"/>
</dbReference>
<name>A0A9W9NA13_9EURO</name>
<evidence type="ECO:0000259" key="7">
    <source>
        <dbReference type="SMART" id="SM01030"/>
    </source>
</evidence>
<protein>
    <recommendedName>
        <fullName evidence="12">Rad4-domain-containing protein</fullName>
    </recommendedName>
</protein>
<dbReference type="RefSeq" id="XP_058311820.1">
    <property type="nucleotide sequence ID" value="XM_058449476.1"/>
</dbReference>
<keyword evidence="4" id="KW-0234">DNA repair</keyword>
<feature type="compositionally biased region" description="Basic and acidic residues" evidence="6">
    <location>
        <begin position="927"/>
        <end position="936"/>
    </location>
</feature>
<dbReference type="InterPro" id="IPR018326">
    <property type="entry name" value="Rad4_beta-hairpin_dom1"/>
</dbReference>
<feature type="compositionally biased region" description="Basic and acidic residues" evidence="6">
    <location>
        <begin position="337"/>
        <end position="350"/>
    </location>
</feature>
<sequence length="1005" mass="112366">MVRQSQARPSRGRASRGRQPKREASRRRSSPDVYQKMLEEAEARDPEQFHSDRPIKRRRVADSKAIPVVSPEPAQTSRVADPGQEEEVPAKKVQTVYDLSETDESEVEWEDVDIQQPVLEPSSAAAVSQGSNETLQITLEQVPEKRKKTVHRRKPVTAAEKKTRLDVHKVHLLCLLAHVNIRNRWCNDDSVQSYLKRILPKRIVALLNPDDDKPQHVRSTTFLDGLNQAGDIFTRRFRVNKPGLKRPHWAEDQNQLKQRMESIMSNLEVFPSKADFQSQAKTMQGSRDFGAQLFCALLRSVAVEARLVCSLQPLPFSGTVKDLTPSKQAPQYIVVSSDDHETSTDERQDSIGDSPIPSRVKRLARPEFTSRPGQTSVRLGSLPTPRESSYPVFWVEAFNEAVQKWLPIDPMVTKSVAKPSKFEPPASDPYNNMSYVVAFEDDASARDVTRRYAKAFNAKTRKLRVESTRDGAEWWNAALRAYEKPFLEDRDELEISELTSKSAAEPMPRNIQDFKDHPIYALERHLRRNEVIFPKRVIGHVGLSKTTPKSDNLDPVYRRSDVHIVRSADKWYRLGRDVKVGEQPLKHVRARQPKSEFDSDDEENEPEQTPLYAEYQTEIYRPPPVVQGRIPKNAYGNLDIYVPSMVPPGAVHVQRPEAARAARILGIDYADAVTGFDFKGRRGTAVIGGIVIACEYHEALEEVMRGMADEKHRAALEARSVEALRFWRLFLVKLRIAERVKAYAAEDEGNGDESASEMSVDDVEGTGGGFFLDPEQPAYSSPLETRERMLGSGEVHAIDNGTEEDHLGGGFFPDESILSGVDAANAGHEDDTLGGGFLPDEHIDEGPAPNPPTDNSDQEDGVSGGGFMLDDSVNVDSIPRPPATPQPLKLPRAKRSKASNIPRYELIVIPKSATKSEEQPATTKGPTFREPKRSSEKAPITVDSSTNGDSKSTSAVDIMSRPPSPHEQPRQSQTQPPEDSDSEIEKGSLLSEDPDDEDAVPDWLI</sequence>
<keyword evidence="5" id="KW-0539">Nucleus</keyword>
<comment type="subcellular location">
    <subcellularLocation>
        <location evidence="1">Nucleus</location>
    </subcellularLocation>
</comment>
<evidence type="ECO:0000256" key="2">
    <source>
        <dbReference type="ARBA" id="ARBA00009525"/>
    </source>
</evidence>
<organism evidence="10 11">
    <name type="scientific">Penicillium cinerascens</name>
    <dbReference type="NCBI Taxonomy" id="70096"/>
    <lineage>
        <taxon>Eukaryota</taxon>
        <taxon>Fungi</taxon>
        <taxon>Dikarya</taxon>
        <taxon>Ascomycota</taxon>
        <taxon>Pezizomycotina</taxon>
        <taxon>Eurotiomycetes</taxon>
        <taxon>Eurotiomycetidae</taxon>
        <taxon>Eurotiales</taxon>
        <taxon>Aspergillaceae</taxon>
        <taxon>Penicillium</taxon>
    </lineage>
</organism>
<proteinExistence type="inferred from homology"/>
<dbReference type="SMART" id="SM01031">
    <property type="entry name" value="BHD_2"/>
    <property type="match status" value="1"/>
</dbReference>
<dbReference type="Gene3D" id="3.90.260.10">
    <property type="entry name" value="Transglutaminase-like"/>
    <property type="match status" value="1"/>
</dbReference>
<dbReference type="GO" id="GO:0003684">
    <property type="term" value="F:damaged DNA binding"/>
    <property type="evidence" value="ECO:0007669"/>
    <property type="project" value="InterPro"/>
</dbReference>
<keyword evidence="3" id="KW-0227">DNA damage</keyword>
<dbReference type="FunFam" id="3.30.70.2460:FF:000001">
    <property type="entry name" value="DNA repair protein Rad4 family"/>
    <property type="match status" value="1"/>
</dbReference>
<reference evidence="10" key="1">
    <citation type="submission" date="2022-12" db="EMBL/GenBank/DDBJ databases">
        <authorList>
            <person name="Petersen C."/>
        </authorList>
    </citation>
    <scope>NUCLEOTIDE SEQUENCE</scope>
    <source>
        <strain evidence="10">IBT 15544</strain>
    </source>
</reference>
<dbReference type="GO" id="GO:0006289">
    <property type="term" value="P:nucleotide-excision repair"/>
    <property type="evidence" value="ECO:0007669"/>
    <property type="project" value="InterPro"/>
</dbReference>
<evidence type="ECO:0000256" key="1">
    <source>
        <dbReference type="ARBA" id="ARBA00004123"/>
    </source>
</evidence>
<feature type="compositionally biased region" description="Polar residues" evidence="6">
    <location>
        <begin position="942"/>
        <end position="955"/>
    </location>
</feature>
<dbReference type="InterPro" id="IPR018327">
    <property type="entry name" value="BHD_2"/>
</dbReference>
<evidence type="ECO:0000259" key="9">
    <source>
        <dbReference type="SMART" id="SM01032"/>
    </source>
</evidence>
<feature type="compositionally biased region" description="Acidic residues" evidence="6">
    <location>
        <begin position="992"/>
        <end position="1005"/>
    </location>
</feature>
<evidence type="ECO:0000256" key="4">
    <source>
        <dbReference type="ARBA" id="ARBA00023204"/>
    </source>
</evidence>
<gene>
    <name evidence="10" type="ORF">N7498_002414</name>
</gene>
<evidence type="ECO:0000256" key="5">
    <source>
        <dbReference type="ARBA" id="ARBA00023242"/>
    </source>
</evidence>
<dbReference type="Gene3D" id="3.30.60.290">
    <property type="entry name" value="Rad4, beta-hairpin domain BHD2"/>
    <property type="match status" value="1"/>
</dbReference>
<dbReference type="AlphaFoldDB" id="A0A9W9NA13"/>
<dbReference type="PANTHER" id="PTHR12135">
    <property type="entry name" value="DNA REPAIR PROTEIN XP-C / RAD4"/>
    <property type="match status" value="1"/>
</dbReference>
<dbReference type="GO" id="GO:0000111">
    <property type="term" value="C:nucleotide-excision repair factor 2 complex"/>
    <property type="evidence" value="ECO:0007669"/>
    <property type="project" value="TreeGrafter"/>
</dbReference>